<organism evidence="4 5">
    <name type="scientific">Vibrio casei</name>
    <dbReference type="NCBI Taxonomy" id="673372"/>
    <lineage>
        <taxon>Bacteria</taxon>
        <taxon>Pseudomonadati</taxon>
        <taxon>Pseudomonadota</taxon>
        <taxon>Gammaproteobacteria</taxon>
        <taxon>Vibrionales</taxon>
        <taxon>Vibrionaceae</taxon>
        <taxon>Vibrio</taxon>
    </lineage>
</organism>
<dbReference type="Pfam" id="PF02826">
    <property type="entry name" value="2-Hacid_dh_C"/>
    <property type="match status" value="1"/>
</dbReference>
<dbReference type="FunFam" id="3.40.50.720:FF:000363">
    <property type="entry name" value="D-isomer specific 2-hydroxyacid dehydrogenase"/>
    <property type="match status" value="1"/>
</dbReference>
<keyword evidence="2" id="KW-0520">NAD</keyword>
<dbReference type="PANTHER" id="PTHR43333:SF1">
    <property type="entry name" value="D-ISOMER SPECIFIC 2-HYDROXYACID DEHYDROGENASE NAD-BINDING DOMAIN-CONTAINING PROTEIN"/>
    <property type="match status" value="1"/>
</dbReference>
<proteinExistence type="predicted"/>
<feature type="domain" description="D-isomer specific 2-hydroxyacid dehydrogenase NAD-binding" evidence="3">
    <location>
        <begin position="104"/>
        <end position="276"/>
    </location>
</feature>
<evidence type="ECO:0000313" key="5">
    <source>
        <dbReference type="Proteomes" id="UP000252479"/>
    </source>
</evidence>
<dbReference type="AlphaFoldDB" id="A0A368LGV5"/>
<accession>A0A368LGV5</accession>
<reference evidence="4 5" key="1">
    <citation type="journal article" date="2017" name="Elife">
        <title>Extensive horizontal gene transfer in cheese-associated bacteria.</title>
        <authorList>
            <person name="Bonham K.S."/>
            <person name="Wolfe B.E."/>
            <person name="Dutton R.J."/>
        </authorList>
    </citation>
    <scope>NUCLEOTIDE SEQUENCE [LARGE SCALE GENOMIC DNA]</scope>
    <source>
        <strain evidence="4 5">JB196</strain>
    </source>
</reference>
<dbReference type="PANTHER" id="PTHR43333">
    <property type="entry name" value="2-HACID_DH_C DOMAIN-CONTAINING PROTEIN"/>
    <property type="match status" value="1"/>
</dbReference>
<dbReference type="InterPro" id="IPR036291">
    <property type="entry name" value="NAD(P)-bd_dom_sf"/>
</dbReference>
<name>A0A368LGV5_9VIBR</name>
<dbReference type="GO" id="GO:0016491">
    <property type="term" value="F:oxidoreductase activity"/>
    <property type="evidence" value="ECO:0007669"/>
    <property type="project" value="UniProtKB-KW"/>
</dbReference>
<evidence type="ECO:0000313" key="4">
    <source>
        <dbReference type="EMBL" id="RCS69263.1"/>
    </source>
</evidence>
<evidence type="ECO:0000256" key="2">
    <source>
        <dbReference type="ARBA" id="ARBA00023027"/>
    </source>
</evidence>
<protein>
    <submittedName>
        <fullName evidence="4">D-2-hydroxyacid dehydrogenase</fullName>
    </submittedName>
</protein>
<keyword evidence="5" id="KW-1185">Reference proteome</keyword>
<dbReference type="GeneID" id="303190600"/>
<dbReference type="CDD" id="cd05300">
    <property type="entry name" value="2-Hacid_dh_1"/>
    <property type="match status" value="1"/>
</dbReference>
<dbReference type="OrthoDB" id="9787219at2"/>
<evidence type="ECO:0000259" key="3">
    <source>
        <dbReference type="Pfam" id="PF02826"/>
    </source>
</evidence>
<dbReference type="SUPFAM" id="SSF51735">
    <property type="entry name" value="NAD(P)-binding Rossmann-fold domains"/>
    <property type="match status" value="1"/>
</dbReference>
<dbReference type="Gene3D" id="3.40.50.720">
    <property type="entry name" value="NAD(P)-binding Rossmann-like Domain"/>
    <property type="match status" value="2"/>
</dbReference>
<dbReference type="SUPFAM" id="SSF52283">
    <property type="entry name" value="Formate/glycerate dehydrogenase catalytic domain-like"/>
    <property type="match status" value="1"/>
</dbReference>
<dbReference type="Proteomes" id="UP000252479">
    <property type="component" value="Unassembled WGS sequence"/>
</dbReference>
<dbReference type="EMBL" id="QPGL01000003">
    <property type="protein sequence ID" value="RCS69263.1"/>
    <property type="molecule type" value="Genomic_DNA"/>
</dbReference>
<dbReference type="InterPro" id="IPR006140">
    <property type="entry name" value="D-isomer_DH_NAD-bd"/>
</dbReference>
<comment type="caution">
    <text evidence="4">The sequence shown here is derived from an EMBL/GenBank/DDBJ whole genome shotgun (WGS) entry which is preliminary data.</text>
</comment>
<dbReference type="RefSeq" id="WP_086962409.1">
    <property type="nucleotide sequence ID" value="NZ_AP018680.1"/>
</dbReference>
<sequence length="311" mass="35462">MASILPQRQPLLYIASKQAKIYRQLLQHSNLQSLPLTEDKTQATIVLADPPILATQLQDFPKLEWAQSTFAGIDALTEPSLRKDYQLTNVKGIFGQLISEYVLGYSLSYFRHFQQYQQQQQQSLWQPHTYQSVMGKKMIILGTGSIGAKLAQTASVLGFIPIGVNRRGITTESTFQYCYAIEKLDEALSQADIIVNTLPSTEQTRNLLNESHLSYCREALLFNVGRGDTIDDEGLFIALKNNWIAQAYLDVFPIEPIAKDHPYWQHSKVTVTPHIAAISFPEQVFEIFEQNCQQWINRQPLFNEVNFTRGY</sequence>
<keyword evidence="1" id="KW-0560">Oxidoreductase</keyword>
<evidence type="ECO:0000256" key="1">
    <source>
        <dbReference type="ARBA" id="ARBA00023002"/>
    </source>
</evidence>
<dbReference type="GO" id="GO:0051287">
    <property type="term" value="F:NAD binding"/>
    <property type="evidence" value="ECO:0007669"/>
    <property type="project" value="InterPro"/>
</dbReference>
<gene>
    <name evidence="4" type="ORF">CIK83_16885</name>
</gene>